<reference evidence="1 2" key="1">
    <citation type="submission" date="2019-06" db="EMBL/GenBank/DDBJ databases">
        <title>A chromosomal-level reference genome of Carpinus fangiana (Coryloideae, Betulaceae).</title>
        <authorList>
            <person name="Yang X."/>
            <person name="Wang Z."/>
            <person name="Zhang L."/>
            <person name="Hao G."/>
            <person name="Liu J."/>
            <person name="Yang Y."/>
        </authorList>
    </citation>
    <scope>NUCLEOTIDE SEQUENCE [LARGE SCALE GENOMIC DNA]</scope>
    <source>
        <strain evidence="1">Cfa_2016G</strain>
        <tissue evidence="1">Leaf</tissue>
    </source>
</reference>
<proteinExistence type="predicted"/>
<gene>
    <name evidence="1" type="ORF">FH972_018282</name>
</gene>
<evidence type="ECO:0000313" key="2">
    <source>
        <dbReference type="Proteomes" id="UP000327013"/>
    </source>
</evidence>
<organism evidence="1 2">
    <name type="scientific">Carpinus fangiana</name>
    <dbReference type="NCBI Taxonomy" id="176857"/>
    <lineage>
        <taxon>Eukaryota</taxon>
        <taxon>Viridiplantae</taxon>
        <taxon>Streptophyta</taxon>
        <taxon>Embryophyta</taxon>
        <taxon>Tracheophyta</taxon>
        <taxon>Spermatophyta</taxon>
        <taxon>Magnoliopsida</taxon>
        <taxon>eudicotyledons</taxon>
        <taxon>Gunneridae</taxon>
        <taxon>Pentapetalae</taxon>
        <taxon>rosids</taxon>
        <taxon>fabids</taxon>
        <taxon>Fagales</taxon>
        <taxon>Betulaceae</taxon>
        <taxon>Carpinus</taxon>
    </lineage>
</organism>
<protein>
    <submittedName>
        <fullName evidence="1">Uncharacterized protein</fullName>
    </submittedName>
</protein>
<evidence type="ECO:0000313" key="1">
    <source>
        <dbReference type="EMBL" id="KAE8100375.1"/>
    </source>
</evidence>
<keyword evidence="2" id="KW-1185">Reference proteome</keyword>
<dbReference type="Proteomes" id="UP000327013">
    <property type="component" value="Chromosome 7"/>
</dbReference>
<sequence>MSSSVALYCLQPTVCYRPWCLPPYLATIHLWVGQWEVGLSNGQWWARAEVARDGGGSLDMAASGSLGQMMASGGLSYVVVGD</sequence>
<name>A0A5N6RNQ2_9ROSI</name>
<dbReference type="AlphaFoldDB" id="A0A5N6RNQ2"/>
<dbReference type="EMBL" id="CM017327">
    <property type="protein sequence ID" value="KAE8100375.1"/>
    <property type="molecule type" value="Genomic_DNA"/>
</dbReference>
<accession>A0A5N6RNQ2</accession>